<keyword evidence="5" id="KW-0808">Transferase</keyword>
<dbReference type="GO" id="GO:0070059">
    <property type="term" value="P:intrinsic apoptotic signaling pathway in response to endoplasmic reticulum stress"/>
    <property type="evidence" value="ECO:0007669"/>
    <property type="project" value="TreeGrafter"/>
</dbReference>
<dbReference type="GO" id="GO:0051082">
    <property type="term" value="F:unfolded protein binding"/>
    <property type="evidence" value="ECO:0007669"/>
    <property type="project" value="TreeGrafter"/>
</dbReference>
<dbReference type="SMART" id="SM00580">
    <property type="entry name" value="PUG"/>
    <property type="match status" value="1"/>
</dbReference>
<reference evidence="23" key="1">
    <citation type="submission" date="2016-06" db="EMBL/GenBank/DDBJ databases">
        <title>Draft Genome sequence of the fungus Inonotus baumii.</title>
        <authorList>
            <person name="Zhu H."/>
            <person name="Lin W."/>
        </authorList>
    </citation>
    <scope>NUCLEOTIDE SEQUENCE</scope>
    <source>
        <strain evidence="23">821</strain>
    </source>
</reference>
<comment type="cofactor">
    <cofactor evidence="1">
        <name>Mg(2+)</name>
        <dbReference type="ChEBI" id="CHEBI:18420"/>
    </cofactor>
</comment>
<dbReference type="GO" id="GO:0046872">
    <property type="term" value="F:metal ion binding"/>
    <property type="evidence" value="ECO:0007669"/>
    <property type="project" value="UniProtKB-KW"/>
</dbReference>
<feature type="domain" description="Protein kinase" evidence="21">
    <location>
        <begin position="718"/>
        <end position="1018"/>
    </location>
</feature>
<keyword evidence="9" id="KW-0547">Nucleotide-binding</keyword>
<protein>
    <recommendedName>
        <fullName evidence="3">non-specific serine/threonine protein kinase</fullName>
        <ecNumber evidence="3">2.7.11.1</ecNumber>
    </recommendedName>
</protein>
<keyword evidence="11" id="KW-0378">Hydrolase</keyword>
<keyword evidence="15" id="KW-0472">Membrane</keyword>
<feature type="compositionally biased region" description="Basic residues" evidence="19">
    <location>
        <begin position="651"/>
        <end position="667"/>
    </location>
</feature>
<dbReference type="InterPro" id="IPR000719">
    <property type="entry name" value="Prot_kinase_dom"/>
</dbReference>
<dbReference type="PROSITE" id="PS00108">
    <property type="entry name" value="PROTEIN_KINASE_ST"/>
    <property type="match status" value="1"/>
</dbReference>
<gene>
    <name evidence="23" type="ORF">A7U60_g4595</name>
</gene>
<dbReference type="Pfam" id="PF00069">
    <property type="entry name" value="Pkinase"/>
    <property type="match status" value="1"/>
</dbReference>
<dbReference type="SMART" id="SM00220">
    <property type="entry name" value="S_TKc"/>
    <property type="match status" value="1"/>
</dbReference>
<evidence type="ECO:0000256" key="11">
    <source>
        <dbReference type="ARBA" id="ARBA00022801"/>
    </source>
</evidence>
<evidence type="ECO:0000256" key="8">
    <source>
        <dbReference type="ARBA" id="ARBA00022729"/>
    </source>
</evidence>
<dbReference type="GO" id="GO:0006397">
    <property type="term" value="P:mRNA processing"/>
    <property type="evidence" value="ECO:0007669"/>
    <property type="project" value="InterPro"/>
</dbReference>
<feature type="region of interest" description="Disordered" evidence="19">
    <location>
        <begin position="908"/>
        <end position="928"/>
    </location>
</feature>
<dbReference type="PANTHER" id="PTHR13954:SF6">
    <property type="entry name" value="NON-SPECIFIC SERINE_THREONINE PROTEIN KINASE"/>
    <property type="match status" value="1"/>
</dbReference>
<dbReference type="FunFam" id="3.30.200.20:FF:000077">
    <property type="entry name" value="Putative Serine/threonine-protein kinase/endoribonuclease IRE1"/>
    <property type="match status" value="1"/>
</dbReference>
<evidence type="ECO:0000256" key="13">
    <source>
        <dbReference type="ARBA" id="ARBA00022842"/>
    </source>
</evidence>
<feature type="compositionally biased region" description="Acidic residues" evidence="19">
    <location>
        <begin position="679"/>
        <end position="688"/>
    </location>
</feature>
<dbReference type="InterPro" id="IPR038357">
    <property type="entry name" value="KEN_sf"/>
</dbReference>
<keyword evidence="10" id="KW-0418">Kinase</keyword>
<dbReference type="Gene3D" id="1.20.1440.180">
    <property type="entry name" value="KEN domain"/>
    <property type="match status" value="1"/>
</dbReference>
<evidence type="ECO:0000313" key="24">
    <source>
        <dbReference type="Proteomes" id="UP000757232"/>
    </source>
</evidence>
<dbReference type="CDD" id="cd10422">
    <property type="entry name" value="RNase_Ire1"/>
    <property type="match status" value="1"/>
</dbReference>
<evidence type="ECO:0000256" key="9">
    <source>
        <dbReference type="ARBA" id="ARBA00022741"/>
    </source>
</evidence>
<comment type="catalytic activity">
    <reaction evidence="18">
        <text>L-seryl-[protein] + ATP = O-phospho-L-seryl-[protein] + ADP + H(+)</text>
        <dbReference type="Rhea" id="RHEA:17989"/>
        <dbReference type="Rhea" id="RHEA-COMP:9863"/>
        <dbReference type="Rhea" id="RHEA-COMP:11604"/>
        <dbReference type="ChEBI" id="CHEBI:15378"/>
        <dbReference type="ChEBI" id="CHEBI:29999"/>
        <dbReference type="ChEBI" id="CHEBI:30616"/>
        <dbReference type="ChEBI" id="CHEBI:83421"/>
        <dbReference type="ChEBI" id="CHEBI:456216"/>
        <dbReference type="EC" id="2.7.11.1"/>
    </reaction>
    <physiologicalReaction direction="left-to-right" evidence="18">
        <dbReference type="Rhea" id="RHEA:17990"/>
    </physiologicalReaction>
</comment>
<dbReference type="SUPFAM" id="SSF56112">
    <property type="entry name" value="Protein kinase-like (PK-like)"/>
    <property type="match status" value="1"/>
</dbReference>
<dbReference type="AlphaFoldDB" id="A0A9Q5N926"/>
<evidence type="ECO:0000256" key="19">
    <source>
        <dbReference type="SAM" id="MobiDB-lite"/>
    </source>
</evidence>
<dbReference type="GO" id="GO:0004521">
    <property type="term" value="F:RNA endonuclease activity"/>
    <property type="evidence" value="ECO:0007669"/>
    <property type="project" value="InterPro"/>
</dbReference>
<keyword evidence="24" id="KW-1185">Reference proteome</keyword>
<name>A0A9Q5N926_SANBA</name>
<keyword evidence="6" id="KW-0812">Transmembrane</keyword>
<feature type="compositionally biased region" description="Polar residues" evidence="19">
    <location>
        <begin position="912"/>
        <end position="924"/>
    </location>
</feature>
<evidence type="ECO:0000256" key="14">
    <source>
        <dbReference type="ARBA" id="ARBA00022989"/>
    </source>
</evidence>
<feature type="region of interest" description="Disordered" evidence="19">
    <location>
        <begin position="580"/>
        <end position="715"/>
    </location>
</feature>
<dbReference type="GO" id="GO:0004674">
    <property type="term" value="F:protein serine/threonine kinase activity"/>
    <property type="evidence" value="ECO:0007669"/>
    <property type="project" value="UniProtKB-KW"/>
</dbReference>
<organism evidence="23 24">
    <name type="scientific">Sanghuangporus baumii</name>
    <name type="common">Phellinus baumii</name>
    <dbReference type="NCBI Taxonomy" id="108892"/>
    <lineage>
        <taxon>Eukaryota</taxon>
        <taxon>Fungi</taxon>
        <taxon>Dikarya</taxon>
        <taxon>Basidiomycota</taxon>
        <taxon>Agaricomycotina</taxon>
        <taxon>Agaricomycetes</taxon>
        <taxon>Hymenochaetales</taxon>
        <taxon>Hymenochaetaceae</taxon>
        <taxon>Sanghuangporus</taxon>
    </lineage>
</organism>
<evidence type="ECO:0000256" key="17">
    <source>
        <dbReference type="ARBA" id="ARBA00048659"/>
    </source>
</evidence>
<evidence type="ECO:0000256" key="2">
    <source>
        <dbReference type="ARBA" id="ARBA00004479"/>
    </source>
</evidence>
<dbReference type="PROSITE" id="PS51257">
    <property type="entry name" value="PROKAR_LIPOPROTEIN"/>
    <property type="match status" value="1"/>
</dbReference>
<keyword evidence="12" id="KW-0067">ATP-binding</keyword>
<feature type="compositionally biased region" description="Low complexity" evidence="19">
    <location>
        <begin position="668"/>
        <end position="678"/>
    </location>
</feature>
<feature type="compositionally biased region" description="Low complexity" evidence="19">
    <location>
        <begin position="698"/>
        <end position="715"/>
    </location>
</feature>
<dbReference type="Pfam" id="PF06479">
    <property type="entry name" value="Ribonuc_2-5A"/>
    <property type="match status" value="1"/>
</dbReference>
<feature type="domain" description="KEN" evidence="22">
    <location>
        <begin position="1021"/>
        <end position="1153"/>
    </location>
</feature>
<dbReference type="GO" id="GO:0036498">
    <property type="term" value="P:IRE1-mediated unfolded protein response"/>
    <property type="evidence" value="ECO:0007669"/>
    <property type="project" value="TreeGrafter"/>
</dbReference>
<dbReference type="InterPro" id="IPR011009">
    <property type="entry name" value="Kinase-like_dom_sf"/>
</dbReference>
<keyword evidence="14" id="KW-1133">Transmembrane helix</keyword>
<evidence type="ECO:0000313" key="23">
    <source>
        <dbReference type="EMBL" id="OCB88293.1"/>
    </source>
</evidence>
<comment type="catalytic activity">
    <reaction evidence="17">
        <text>L-threonyl-[protein] + ATP = O-phospho-L-threonyl-[protein] + ADP + H(+)</text>
        <dbReference type="Rhea" id="RHEA:46608"/>
        <dbReference type="Rhea" id="RHEA-COMP:11060"/>
        <dbReference type="Rhea" id="RHEA-COMP:11605"/>
        <dbReference type="ChEBI" id="CHEBI:15378"/>
        <dbReference type="ChEBI" id="CHEBI:30013"/>
        <dbReference type="ChEBI" id="CHEBI:30616"/>
        <dbReference type="ChEBI" id="CHEBI:61977"/>
        <dbReference type="ChEBI" id="CHEBI:456216"/>
        <dbReference type="EC" id="2.7.11.1"/>
    </reaction>
    <physiologicalReaction direction="left-to-right" evidence="17">
        <dbReference type="Rhea" id="RHEA:46609"/>
    </physiologicalReaction>
</comment>
<dbReference type="GO" id="GO:0005524">
    <property type="term" value="F:ATP binding"/>
    <property type="evidence" value="ECO:0007669"/>
    <property type="project" value="UniProtKB-KW"/>
</dbReference>
<feature type="signal peptide" evidence="20">
    <location>
        <begin position="1"/>
        <end position="23"/>
    </location>
</feature>
<evidence type="ECO:0000256" key="18">
    <source>
        <dbReference type="ARBA" id="ARBA00048977"/>
    </source>
</evidence>
<dbReference type="Gene3D" id="1.10.510.10">
    <property type="entry name" value="Transferase(Phosphotransferase) domain 1"/>
    <property type="match status" value="1"/>
</dbReference>
<evidence type="ECO:0000259" key="21">
    <source>
        <dbReference type="PROSITE" id="PS50011"/>
    </source>
</evidence>
<evidence type="ECO:0000256" key="10">
    <source>
        <dbReference type="ARBA" id="ARBA00022777"/>
    </source>
</evidence>
<dbReference type="EC" id="2.7.11.1" evidence="3"/>
<dbReference type="Proteomes" id="UP000757232">
    <property type="component" value="Unassembled WGS sequence"/>
</dbReference>
<evidence type="ECO:0000256" key="3">
    <source>
        <dbReference type="ARBA" id="ARBA00012513"/>
    </source>
</evidence>
<dbReference type="OrthoDB" id="63989at2759"/>
<dbReference type="GO" id="GO:1990604">
    <property type="term" value="C:IRE1-TRAF2-ASK1 complex"/>
    <property type="evidence" value="ECO:0007669"/>
    <property type="project" value="TreeGrafter"/>
</dbReference>
<evidence type="ECO:0000256" key="4">
    <source>
        <dbReference type="ARBA" id="ARBA00022527"/>
    </source>
</evidence>
<evidence type="ECO:0000256" key="1">
    <source>
        <dbReference type="ARBA" id="ARBA00001946"/>
    </source>
</evidence>
<dbReference type="FunFam" id="1.20.1440.180:FF:000002">
    <property type="entry name" value="Serine/threonine-protein kinase/endoribonuclease IRE1"/>
    <property type="match status" value="1"/>
</dbReference>
<evidence type="ECO:0000256" key="15">
    <source>
        <dbReference type="ARBA" id="ARBA00023136"/>
    </source>
</evidence>
<dbReference type="FunFam" id="1.10.510.10:FF:000572">
    <property type="entry name" value="Serine/threonine-protein kinase/endoribonuclease IRE1"/>
    <property type="match status" value="1"/>
</dbReference>
<evidence type="ECO:0000256" key="7">
    <source>
        <dbReference type="ARBA" id="ARBA00022723"/>
    </source>
</evidence>
<keyword evidence="8 20" id="KW-0732">Signal</keyword>
<keyword evidence="16" id="KW-0325">Glycoprotein</keyword>
<dbReference type="Gene3D" id="3.30.200.20">
    <property type="entry name" value="Phosphorylase Kinase, domain 1"/>
    <property type="match status" value="1"/>
</dbReference>
<feature type="compositionally biased region" description="Acidic residues" evidence="19">
    <location>
        <begin position="630"/>
        <end position="642"/>
    </location>
</feature>
<dbReference type="GO" id="GO:0016787">
    <property type="term" value="F:hydrolase activity"/>
    <property type="evidence" value="ECO:0007669"/>
    <property type="project" value="UniProtKB-KW"/>
</dbReference>
<keyword evidence="13" id="KW-0460">Magnesium</keyword>
<feature type="chain" id="PRO_5040312857" description="non-specific serine/threonine protein kinase" evidence="20">
    <location>
        <begin position="24"/>
        <end position="1155"/>
    </location>
</feature>
<dbReference type="EMBL" id="LNZH02000181">
    <property type="protein sequence ID" value="OCB88293.1"/>
    <property type="molecule type" value="Genomic_DNA"/>
</dbReference>
<evidence type="ECO:0000256" key="20">
    <source>
        <dbReference type="SAM" id="SignalP"/>
    </source>
</evidence>
<evidence type="ECO:0000256" key="5">
    <source>
        <dbReference type="ARBA" id="ARBA00022679"/>
    </source>
</evidence>
<accession>A0A9Q5N926</accession>
<dbReference type="PROSITE" id="PS51392">
    <property type="entry name" value="KEN"/>
    <property type="match status" value="1"/>
</dbReference>
<dbReference type="InterPro" id="IPR010513">
    <property type="entry name" value="KEN_dom"/>
</dbReference>
<keyword evidence="4" id="KW-0723">Serine/threonine-protein kinase</keyword>
<proteinExistence type="predicted"/>
<sequence length="1155" mass="127074">MNPLSRLSNALLTSITLLSACLAEKLAVRNVVRDRRVSLEPVEQYHFIPPVQPSHRHHAGQQDQLELLDICLVASVDGRFHALNRSSGQVLWSMGASTAAENPAALGPLVRTQHADPDPIHDDDGESKEFYVIEPQSGDIYVLPKPDEPLQRLPFSMAQLVDMSPFGFSGDDEHRVFVGKKETSLLILELETGRLKGMINANSECPWDPFDDLNLNGSSEDVDLDELDGTKPPTVKSVSTEVLIGRTDYHVSIHTKPRNPSEPRPPVQNLTFSTYGPNNQDLPVQSTYRRTPDDMYIQPTAAGEIMSFRTSTSERATSVPLWGVMFKSPIVAVFDILQAPNRPSPMALLQPQPRLQDFIPNFSSELDSTYVGIIPENRALYALSPEHFPLAIFAQPNYNFAGKRRLTIGGSTGYNPDAEDPERDIPLSVDDLTRLLKEKSRCTNRKWDRSCVIGSRPVAAAGQSRLSRLLPDRPYEEQVPNEPDTPLHFGSGSAGIGNASQPPAIGNEQVGSEQARTLGGSVMALAVFLVGLWYIMRKSKTVREQRTRSIDSTVASEVFSDAGQPEQSRVKVVDFAESKPLPALPDPTPPEGLANYSSSSNSDDFIMVPHPAKPPSPLEAPDSKPIPTEAAEDVDGDDDSGNEGDNAGAAGKKRGPRRRKRGKKNKGKAPANGDAPAGDAEDGAEDGNGEVIPPVPSPATALTSSPSGQGAPPSQQLVVSEDVLGYGSHGTVVYRGSLQGRPVAVKRLLKDFVTLASREVMILQESDDHPNVIRYYYQESHANFLYIALELCPASLADVIEHPDMHRELSNAFDPKRALQQIASGLRHLHALKIVHRDIKPQNILVSAAKRGAGAMAGHRMLISDFGLCKRLEVDQTSFLPTAHGAGAAGTVGWRAPEILRGDVNLDESTVDDSTQSSRGSSVGTAIPDPVHKPTRLTKSVDIFALGCLFYYILTSGGHPYGDRYERETNILKDAKSLGALEAFGEEGLEAIDLITSMLDPDPSKRPDTTTCLIHPFFWNPTRRLAFLQDASDRFEIMCRDPRDPDLIELEKGAHHVVGNDWQSRLDKVFLNNLGKFRKYDGKSVQDLMRALRNKKHHYQDLPDNVKRHLGALPDGFLSYFTRRFPHLFMHVHSVVSRTNLRYESMFKSYFELAD</sequence>
<dbReference type="CDD" id="cd13982">
    <property type="entry name" value="STKc_IRE1"/>
    <property type="match status" value="1"/>
</dbReference>
<comment type="subcellular location">
    <subcellularLocation>
        <location evidence="2">Membrane</location>
        <topology evidence="2">Single-pass type I membrane protein</topology>
    </subcellularLocation>
</comment>
<evidence type="ECO:0000259" key="22">
    <source>
        <dbReference type="PROSITE" id="PS51392"/>
    </source>
</evidence>
<comment type="caution">
    <text evidence="23">The sequence shown here is derived from an EMBL/GenBank/DDBJ whole genome shotgun (WGS) entry which is preliminary data.</text>
</comment>
<dbReference type="PANTHER" id="PTHR13954">
    <property type="entry name" value="IRE1-RELATED"/>
    <property type="match status" value="1"/>
</dbReference>
<feature type="region of interest" description="Disordered" evidence="19">
    <location>
        <begin position="475"/>
        <end position="512"/>
    </location>
</feature>
<dbReference type="InterPro" id="IPR008271">
    <property type="entry name" value="Ser/Thr_kinase_AS"/>
</dbReference>
<evidence type="ECO:0000256" key="12">
    <source>
        <dbReference type="ARBA" id="ARBA00022840"/>
    </source>
</evidence>
<evidence type="ECO:0000256" key="6">
    <source>
        <dbReference type="ARBA" id="ARBA00022692"/>
    </source>
</evidence>
<keyword evidence="7" id="KW-0479">Metal-binding</keyword>
<dbReference type="InterPro" id="IPR045133">
    <property type="entry name" value="IRE1/2-like"/>
</dbReference>
<evidence type="ECO:0000256" key="16">
    <source>
        <dbReference type="ARBA" id="ARBA00023180"/>
    </source>
</evidence>
<dbReference type="PROSITE" id="PS50011">
    <property type="entry name" value="PROTEIN_KINASE_DOM"/>
    <property type="match status" value="1"/>
</dbReference>